<organism evidence="1 2">
    <name type="scientific">Wuchereria bancrofti</name>
    <dbReference type="NCBI Taxonomy" id="6293"/>
    <lineage>
        <taxon>Eukaryota</taxon>
        <taxon>Metazoa</taxon>
        <taxon>Ecdysozoa</taxon>
        <taxon>Nematoda</taxon>
        <taxon>Chromadorea</taxon>
        <taxon>Rhabditida</taxon>
        <taxon>Spirurina</taxon>
        <taxon>Spiruromorpha</taxon>
        <taxon>Filarioidea</taxon>
        <taxon>Onchocercidae</taxon>
        <taxon>Wuchereria</taxon>
    </lineage>
</organism>
<evidence type="ECO:0000313" key="1">
    <source>
        <dbReference type="Proteomes" id="UP000093561"/>
    </source>
</evidence>
<evidence type="ECO:0000313" key="2">
    <source>
        <dbReference type="WBParaSite" id="mrna-Wban_08610"/>
    </source>
</evidence>
<protein>
    <submittedName>
        <fullName evidence="2">Uncharacterized protein</fullName>
    </submittedName>
</protein>
<dbReference type="AlphaFoldDB" id="A0AAF5Q192"/>
<dbReference type="WBParaSite" id="mrna-Wban_08610">
    <property type="protein sequence ID" value="mrna-Wban_08610"/>
    <property type="gene ID" value="Wban_08610"/>
</dbReference>
<proteinExistence type="predicted"/>
<reference evidence="2" key="3">
    <citation type="submission" date="2024-02" db="UniProtKB">
        <authorList>
            <consortium name="WormBaseParasite"/>
        </authorList>
    </citation>
    <scope>IDENTIFICATION</scope>
    <source>
        <strain evidence="2">pt0022</strain>
    </source>
</reference>
<sequence>MPTCMSFNESLIEETRLYYAKVSVFFLLLFKLCAQLQICALNDKLGGDSSSSSEE</sequence>
<reference evidence="1" key="1">
    <citation type="submission" date="2015-03" db="EMBL/GenBank/DDBJ databases">
        <title>Wuchereria bancrofti Genome Sequencing Papua New Guinea Strain.</title>
        <authorList>
            <person name="Small S.T."/>
            <person name="Serre D."/>
            <person name="Zimmerman P.A."/>
        </authorList>
    </citation>
    <scope>NUCLEOTIDE SEQUENCE [LARGE SCALE GENOMIC DNA]</scope>
    <source>
        <strain evidence="1">pt0022</strain>
    </source>
</reference>
<accession>A0AAF5Q192</accession>
<reference evidence="1" key="2">
    <citation type="journal article" date="2016" name="Mol. Ecol.">
        <title>Population genomics of the filarial nematode parasite Wuchereria bancrofti from mosquitoes.</title>
        <authorList>
            <person name="Small S.T."/>
            <person name="Reimer L.J."/>
            <person name="Tisch D.J."/>
            <person name="King C.L."/>
            <person name="Christensen B.M."/>
            <person name="Siba P.M."/>
            <person name="Kazura J.W."/>
            <person name="Serre D."/>
            <person name="Zimmerman P.A."/>
        </authorList>
    </citation>
    <scope>NUCLEOTIDE SEQUENCE</scope>
    <source>
        <strain evidence="1">pt0022</strain>
    </source>
</reference>
<name>A0AAF5Q192_WUCBA</name>
<dbReference type="Proteomes" id="UP000093561">
    <property type="component" value="Unassembled WGS sequence"/>
</dbReference>